<feature type="region of interest" description="Disordered" evidence="1">
    <location>
        <begin position="1"/>
        <end position="77"/>
    </location>
</feature>
<feature type="compositionally biased region" description="Low complexity" evidence="1">
    <location>
        <begin position="299"/>
        <end position="310"/>
    </location>
</feature>
<evidence type="ECO:0000313" key="2">
    <source>
        <dbReference type="EMBL" id="KZT43776.1"/>
    </source>
</evidence>
<feature type="compositionally biased region" description="Low complexity" evidence="1">
    <location>
        <begin position="202"/>
        <end position="223"/>
    </location>
</feature>
<dbReference type="Proteomes" id="UP000076798">
    <property type="component" value="Unassembled WGS sequence"/>
</dbReference>
<dbReference type="AlphaFoldDB" id="A0A166IIE8"/>
<proteinExistence type="predicted"/>
<feature type="region of interest" description="Disordered" evidence="1">
    <location>
        <begin position="121"/>
        <end position="316"/>
    </location>
</feature>
<gene>
    <name evidence="2" type="ORF">SISSUDRAFT_1057317</name>
</gene>
<feature type="compositionally biased region" description="Polar residues" evidence="1">
    <location>
        <begin position="41"/>
        <end position="62"/>
    </location>
</feature>
<protein>
    <submittedName>
        <fullName evidence="2">Uncharacterized protein</fullName>
    </submittedName>
</protein>
<name>A0A166IIE8_9AGAM</name>
<keyword evidence="3" id="KW-1185">Reference proteome</keyword>
<organism evidence="2 3">
    <name type="scientific">Sistotremastrum suecicum HHB10207 ss-3</name>
    <dbReference type="NCBI Taxonomy" id="1314776"/>
    <lineage>
        <taxon>Eukaryota</taxon>
        <taxon>Fungi</taxon>
        <taxon>Dikarya</taxon>
        <taxon>Basidiomycota</taxon>
        <taxon>Agaricomycotina</taxon>
        <taxon>Agaricomycetes</taxon>
        <taxon>Sistotremastrales</taxon>
        <taxon>Sistotremastraceae</taxon>
        <taxon>Sistotremastrum</taxon>
    </lineage>
</organism>
<reference evidence="2 3" key="1">
    <citation type="journal article" date="2016" name="Mol. Biol. Evol.">
        <title>Comparative Genomics of Early-Diverging Mushroom-Forming Fungi Provides Insights into the Origins of Lignocellulose Decay Capabilities.</title>
        <authorList>
            <person name="Nagy L.G."/>
            <person name="Riley R."/>
            <person name="Tritt A."/>
            <person name="Adam C."/>
            <person name="Daum C."/>
            <person name="Floudas D."/>
            <person name="Sun H."/>
            <person name="Yadav J.S."/>
            <person name="Pangilinan J."/>
            <person name="Larsson K.H."/>
            <person name="Matsuura K."/>
            <person name="Barry K."/>
            <person name="Labutti K."/>
            <person name="Kuo R."/>
            <person name="Ohm R.A."/>
            <person name="Bhattacharya S.S."/>
            <person name="Shirouzu T."/>
            <person name="Yoshinaga Y."/>
            <person name="Martin F.M."/>
            <person name="Grigoriev I.V."/>
            <person name="Hibbett D.S."/>
        </authorList>
    </citation>
    <scope>NUCLEOTIDE SEQUENCE [LARGE SCALE GENOMIC DNA]</scope>
    <source>
        <strain evidence="2 3">HHB10207 ss-3</strain>
    </source>
</reference>
<accession>A0A166IIE8</accession>
<dbReference type="EMBL" id="KV428006">
    <property type="protein sequence ID" value="KZT43776.1"/>
    <property type="molecule type" value="Genomic_DNA"/>
</dbReference>
<sequence length="430" mass="45492">MGLWASFKRGLGLDPQPDLNGRRLRKKNRSNSFITERDKVSNLSMSTAHTVTEAQPRPSLTETLAPAPSIGAPSTIAPSHSASVVAEAIAARDEALEATRVEATPPKRKSALRRWFGRSSKPKKTRVVLVEPERPPSKAASTSDYIHGRTGSPNVITGPSGASFIMEQPVAGPSSHRAPSTVSAVDRERVREALGVPSRAGSSHPASRPVSRAPSSRAPSSVGSGFGQSLPPPSPPTRTSTVDGRPPRSGNLSNVTKSPAKAPTPPLARQSPHLSTADRGWGSPSASRPATSPGTPAGTASPVSPTSPRSRTSRKINVEVRELDPETASVISGHSIAAMSTMSKAPKVTRIFEVAEVIPGERPLSVVTEESVISEGIVESVKSGPLDAPGRYNAIEEWAAGYRAKLDSIEERIREVKADVLMEKSKIRVY</sequence>
<evidence type="ECO:0000313" key="3">
    <source>
        <dbReference type="Proteomes" id="UP000076798"/>
    </source>
</evidence>
<evidence type="ECO:0000256" key="1">
    <source>
        <dbReference type="SAM" id="MobiDB-lite"/>
    </source>
</evidence>
<feature type="compositionally biased region" description="Polar residues" evidence="1">
    <location>
        <begin position="284"/>
        <end position="294"/>
    </location>
</feature>